<protein>
    <submittedName>
        <fullName evidence="1">Uncharacterized protein</fullName>
    </submittedName>
</protein>
<keyword evidence="2" id="KW-1185">Reference proteome</keyword>
<accession>A0ACD2ZZY1</accession>
<evidence type="ECO:0000313" key="1">
    <source>
        <dbReference type="EMBL" id="TFK58639.1"/>
    </source>
</evidence>
<dbReference type="EMBL" id="ML209262">
    <property type="protein sequence ID" value="TFK58639.1"/>
    <property type="molecule type" value="Genomic_DNA"/>
</dbReference>
<organism evidence="1 2">
    <name type="scientific">Pluteus cervinus</name>
    <dbReference type="NCBI Taxonomy" id="181527"/>
    <lineage>
        <taxon>Eukaryota</taxon>
        <taxon>Fungi</taxon>
        <taxon>Dikarya</taxon>
        <taxon>Basidiomycota</taxon>
        <taxon>Agaricomycotina</taxon>
        <taxon>Agaricomycetes</taxon>
        <taxon>Agaricomycetidae</taxon>
        <taxon>Agaricales</taxon>
        <taxon>Pluteineae</taxon>
        <taxon>Pluteaceae</taxon>
        <taxon>Pluteus</taxon>
    </lineage>
</organism>
<sequence>MGPKHCAFGECPEGLENDPHRIAHGNKCRVKNCNNIKTRDTQACLDHQREWQTYSNQKEFQSQGGYRRALRRTDNDWDWQPQHDEDGEPVDTKNNYFSANKFYCVETGCTLWCSVAGHHWDIWKDTTRFIVDAYHYSNHKITDVLCRTYCNPAPDDGSAPNLLVVKEGPNGPYLQRAYNTQACEQLNAWIGGFEAILNRMTVYNFNWLLHSMLFIHTQRKIQIQEHKRQRGDDGEEEDD</sequence>
<name>A0ACD2ZZY1_9AGAR</name>
<reference evidence="1 2" key="1">
    <citation type="journal article" date="2019" name="Nat. Ecol. Evol.">
        <title>Megaphylogeny resolves global patterns of mushroom evolution.</title>
        <authorList>
            <person name="Varga T."/>
            <person name="Krizsan K."/>
            <person name="Foldi C."/>
            <person name="Dima B."/>
            <person name="Sanchez-Garcia M."/>
            <person name="Sanchez-Ramirez S."/>
            <person name="Szollosi G.J."/>
            <person name="Szarkandi J.G."/>
            <person name="Papp V."/>
            <person name="Albert L."/>
            <person name="Andreopoulos W."/>
            <person name="Angelini C."/>
            <person name="Antonin V."/>
            <person name="Barry K.W."/>
            <person name="Bougher N.L."/>
            <person name="Buchanan P."/>
            <person name="Buyck B."/>
            <person name="Bense V."/>
            <person name="Catcheside P."/>
            <person name="Chovatia M."/>
            <person name="Cooper J."/>
            <person name="Damon W."/>
            <person name="Desjardin D."/>
            <person name="Finy P."/>
            <person name="Geml J."/>
            <person name="Haridas S."/>
            <person name="Hughes K."/>
            <person name="Justo A."/>
            <person name="Karasinski D."/>
            <person name="Kautmanova I."/>
            <person name="Kiss B."/>
            <person name="Kocsube S."/>
            <person name="Kotiranta H."/>
            <person name="LaButti K.M."/>
            <person name="Lechner B.E."/>
            <person name="Liimatainen K."/>
            <person name="Lipzen A."/>
            <person name="Lukacs Z."/>
            <person name="Mihaltcheva S."/>
            <person name="Morgado L.N."/>
            <person name="Niskanen T."/>
            <person name="Noordeloos M.E."/>
            <person name="Ohm R.A."/>
            <person name="Ortiz-Santana B."/>
            <person name="Ovrebo C."/>
            <person name="Racz N."/>
            <person name="Riley R."/>
            <person name="Savchenko A."/>
            <person name="Shiryaev A."/>
            <person name="Soop K."/>
            <person name="Spirin V."/>
            <person name="Szebenyi C."/>
            <person name="Tomsovsky M."/>
            <person name="Tulloss R.E."/>
            <person name="Uehling J."/>
            <person name="Grigoriev I.V."/>
            <person name="Vagvolgyi C."/>
            <person name="Papp T."/>
            <person name="Martin F.M."/>
            <person name="Miettinen O."/>
            <person name="Hibbett D.S."/>
            <person name="Nagy L.G."/>
        </authorList>
    </citation>
    <scope>NUCLEOTIDE SEQUENCE [LARGE SCALE GENOMIC DNA]</scope>
    <source>
        <strain evidence="1 2">NL-1719</strain>
    </source>
</reference>
<dbReference type="Proteomes" id="UP000308600">
    <property type="component" value="Unassembled WGS sequence"/>
</dbReference>
<proteinExistence type="predicted"/>
<gene>
    <name evidence="1" type="ORF">BDN72DRAFT_873147</name>
</gene>
<evidence type="ECO:0000313" key="2">
    <source>
        <dbReference type="Proteomes" id="UP000308600"/>
    </source>
</evidence>